<dbReference type="EMBL" id="CALNXK010000157">
    <property type="protein sequence ID" value="CAH3170633.1"/>
    <property type="molecule type" value="Genomic_DNA"/>
</dbReference>
<accession>A0ABN8QUE4</accession>
<evidence type="ECO:0000313" key="5">
    <source>
        <dbReference type="Proteomes" id="UP001159405"/>
    </source>
</evidence>
<name>A0ABN8QUE4_9CNID</name>
<keyword evidence="5" id="KW-1185">Reference proteome</keyword>
<feature type="region of interest" description="Disordered" evidence="2">
    <location>
        <begin position="130"/>
        <end position="155"/>
    </location>
</feature>
<evidence type="ECO:0000313" key="4">
    <source>
        <dbReference type="EMBL" id="CAH3170633.1"/>
    </source>
</evidence>
<keyword evidence="1" id="KW-0863">Zinc-finger</keyword>
<feature type="domain" description="SWIM-type" evidence="3">
    <location>
        <begin position="613"/>
        <end position="657"/>
    </location>
</feature>
<dbReference type="PROSITE" id="PS50966">
    <property type="entry name" value="ZF_SWIM"/>
    <property type="match status" value="1"/>
</dbReference>
<proteinExistence type="predicted"/>
<keyword evidence="1" id="KW-0479">Metal-binding</keyword>
<reference evidence="4 5" key="1">
    <citation type="submission" date="2022-05" db="EMBL/GenBank/DDBJ databases">
        <authorList>
            <consortium name="Genoscope - CEA"/>
            <person name="William W."/>
        </authorList>
    </citation>
    <scope>NUCLEOTIDE SEQUENCE [LARGE SCALE GENOMIC DNA]</scope>
</reference>
<feature type="compositionally biased region" description="Basic and acidic residues" evidence="2">
    <location>
        <begin position="145"/>
        <end position="155"/>
    </location>
</feature>
<protein>
    <recommendedName>
        <fullName evidence="3">SWIM-type domain-containing protein</fullName>
    </recommendedName>
</protein>
<gene>
    <name evidence="4" type="ORF">PLOB_00010835</name>
</gene>
<evidence type="ECO:0000256" key="1">
    <source>
        <dbReference type="PROSITE-ProRule" id="PRU00325"/>
    </source>
</evidence>
<evidence type="ECO:0000256" key="2">
    <source>
        <dbReference type="SAM" id="MobiDB-lite"/>
    </source>
</evidence>
<organism evidence="4 5">
    <name type="scientific">Porites lobata</name>
    <dbReference type="NCBI Taxonomy" id="104759"/>
    <lineage>
        <taxon>Eukaryota</taxon>
        <taxon>Metazoa</taxon>
        <taxon>Cnidaria</taxon>
        <taxon>Anthozoa</taxon>
        <taxon>Hexacorallia</taxon>
        <taxon>Scleractinia</taxon>
        <taxon>Fungiina</taxon>
        <taxon>Poritidae</taxon>
        <taxon>Porites</taxon>
    </lineage>
</organism>
<comment type="caution">
    <text evidence="4">The sequence shown here is derived from an EMBL/GenBank/DDBJ whole genome shotgun (WGS) entry which is preliminary data.</text>
</comment>
<dbReference type="InterPro" id="IPR007527">
    <property type="entry name" value="Znf_SWIM"/>
</dbReference>
<keyword evidence="1" id="KW-0862">Zinc</keyword>
<sequence length="698" mass="79332">MNCQEDNPAMISKAVPIGYQDNGTFVLDIDALQHRKDLYSDENGSWAMTGCKAKFYTIIRDEEGKVTELEKVNTQTSSDVVVKRRTYTCSSYTSYHKTIVSIEFGKDIEKWFPLVLLNYNFDGKPSKFTVQKHGNRTSSNMPHIRSKESTKRKVAEKAREFGPKRALYFARKEAGGICEVDSISSIPRNLKQVEYLTRKPSVKKDPLASVLELQKTTFPGFIREVVCNDLPTVMLFTDQQLDNIVKFCCHERVNQVSELGVDVTFQLGPFYVLVTSFKNTVLRVKGANNHPSFLGPVMICMTRDESTYLSFIHCLIREKPGLSEFLHATGTDDERALTNALAAGFRNAAPLLCYIHSQRNIKEKCRKLGLSSSLVSRICQDLFQPRRGLIWSSSLEEFDRKSTLLMSDWDTLERSEKSGPSAFTQYFRDHKLDDMRSKMAAFVVKDLGLGDKPYEQNIPESVNDMLKDWMKYIPQEMDRLIVNLYDFVQSFDQEEEMAWFQLSDKWEVSQQFKCHLPSKGHADMSLEERKAYIKKVRKLCPDPEAYKKCCNFKVQPLCSSTPRPSSRKSASDLSDLSALSGHFSREEQSSLLEKAKTVLNNDQFRQGFKDSVYFVDSGGQLPHRVQCFKSGKCTCDCSFFGRNNLCHHCVAIAIHLNCVANIVGAYQGRSLHKISAASAPKNVGGRLHPENGLFLQPR</sequence>
<evidence type="ECO:0000259" key="3">
    <source>
        <dbReference type="PROSITE" id="PS50966"/>
    </source>
</evidence>
<dbReference type="Proteomes" id="UP001159405">
    <property type="component" value="Unassembled WGS sequence"/>
</dbReference>